<dbReference type="Gene3D" id="3.30.70.2530">
    <property type="match status" value="1"/>
</dbReference>
<dbReference type="PANTHER" id="PTHR43762:SF1">
    <property type="entry name" value="D-ARABINONO-1,4-LACTONE OXIDASE"/>
    <property type="match status" value="1"/>
</dbReference>
<dbReference type="PIRSF" id="PIRSF000136">
    <property type="entry name" value="LGO_GLO"/>
    <property type="match status" value="1"/>
</dbReference>
<dbReference type="InterPro" id="IPR007173">
    <property type="entry name" value="ALO_C"/>
</dbReference>
<dbReference type="Gene3D" id="3.30.465.10">
    <property type="match status" value="1"/>
</dbReference>
<reference evidence="6" key="1">
    <citation type="submission" date="2016-10" db="EMBL/GenBank/DDBJ databases">
        <authorList>
            <person name="Varghese N."/>
            <person name="Submissions S."/>
        </authorList>
    </citation>
    <scope>NUCLEOTIDE SEQUENCE [LARGE SCALE GENOMIC DNA]</scope>
    <source>
        <strain evidence="6">IBRC-M 10761</strain>
    </source>
</reference>
<sequence>MKKRKFLKNTSLVLGTNLILPMVACDSQPRSQTDPERFNWAGNLRYSTANLDKPTDRDALRQRIKTSSRLKVLGTAHSFNAIADSKHQQVALDQLEADIQVDAARGTVSMNAGVPYGVLARKLEEQGFALHNLASLPHISVAGACATGTHGSGDANGNLSTAVTSMSLMKADGEITELSRENNPEEFQGTVVHLGALGVVTRISLSIQPTFSIRQYVYENLPFEQLAGNFDAVFSSGYSVSLFTDWQKNRFNQLWIKQKAGDLEEDAMREERFGATLARDHLHPIKEISAVNCTEQMGLSGPWHERLPHFKMDFMPSSGEELQSEYFVPRDRAVEALAALFAMGETIFPYLLVSEVRSIQKDSLWLSPAYERDSIALHFTWKRDWENVRKLLPRIEEKLRPLQVRPHWGKLFTLDPRYLQNRYERMDDFRALMKRMDPSGKFVNAFLQEKLLSET</sequence>
<dbReference type="InterPro" id="IPR016169">
    <property type="entry name" value="FAD-bd_PCMH_sub2"/>
</dbReference>
<name>A0A1H7AEV7_9BACT</name>
<protein>
    <submittedName>
        <fullName evidence="5">Xylitol oxidase</fullName>
    </submittedName>
</protein>
<evidence type="ECO:0000256" key="2">
    <source>
        <dbReference type="ARBA" id="ARBA00023002"/>
    </source>
</evidence>
<keyword evidence="2" id="KW-0560">Oxidoreductase</keyword>
<dbReference type="STRING" id="1416801.SAMN05192553_106145"/>
<dbReference type="RefSeq" id="WP_092177258.1">
    <property type="nucleotide sequence ID" value="NZ_FNZH01000006.1"/>
</dbReference>
<dbReference type="GO" id="GO:0080049">
    <property type="term" value="F:L-gulono-1,4-lactone dehydrogenase activity"/>
    <property type="evidence" value="ECO:0007669"/>
    <property type="project" value="TreeGrafter"/>
</dbReference>
<dbReference type="Pfam" id="PF01565">
    <property type="entry name" value="FAD_binding_4"/>
    <property type="match status" value="1"/>
</dbReference>
<keyword evidence="3" id="KW-0732">Signal</keyword>
<evidence type="ECO:0000313" key="5">
    <source>
        <dbReference type="EMBL" id="SEJ62417.1"/>
    </source>
</evidence>
<gene>
    <name evidence="5" type="ORF">SAMN05192553_106145</name>
</gene>
<dbReference type="Pfam" id="PF04030">
    <property type="entry name" value="ALO"/>
    <property type="match status" value="1"/>
</dbReference>
<dbReference type="OrthoDB" id="9800184at2"/>
<dbReference type="Gene3D" id="3.30.43.10">
    <property type="entry name" value="Uridine Diphospho-n-acetylenolpyruvylglucosamine Reductase, domain 2"/>
    <property type="match status" value="1"/>
</dbReference>
<organism evidence="5 6">
    <name type="scientific">Cyclobacterium xiamenense</name>
    <dbReference type="NCBI Taxonomy" id="1297121"/>
    <lineage>
        <taxon>Bacteria</taxon>
        <taxon>Pseudomonadati</taxon>
        <taxon>Bacteroidota</taxon>
        <taxon>Cytophagia</taxon>
        <taxon>Cytophagales</taxon>
        <taxon>Cyclobacteriaceae</taxon>
        <taxon>Cyclobacterium</taxon>
    </lineage>
</organism>
<dbReference type="InterPro" id="IPR006094">
    <property type="entry name" value="Oxid_FAD_bind_N"/>
</dbReference>
<dbReference type="PROSITE" id="PS51387">
    <property type="entry name" value="FAD_PCMH"/>
    <property type="match status" value="1"/>
</dbReference>
<dbReference type="PANTHER" id="PTHR43762">
    <property type="entry name" value="L-GULONOLACTONE OXIDASE"/>
    <property type="match status" value="1"/>
</dbReference>
<keyword evidence="1" id="KW-0274">FAD</keyword>
<dbReference type="Gene3D" id="3.30.70.2520">
    <property type="match status" value="1"/>
</dbReference>
<dbReference type="Gene3D" id="1.10.45.10">
    <property type="entry name" value="Vanillyl-alcohol Oxidase, Chain A, domain 4"/>
    <property type="match status" value="1"/>
</dbReference>
<dbReference type="InterPro" id="IPR016167">
    <property type="entry name" value="FAD-bd_PCMH_sub1"/>
</dbReference>
<dbReference type="InterPro" id="IPR010031">
    <property type="entry name" value="FAD_lactone_oxidase-like"/>
</dbReference>
<evidence type="ECO:0000256" key="3">
    <source>
        <dbReference type="SAM" id="SignalP"/>
    </source>
</evidence>
<feature type="chain" id="PRO_5011634032" evidence="3">
    <location>
        <begin position="25"/>
        <end position="455"/>
    </location>
</feature>
<keyword evidence="1" id="KW-0285">Flavoprotein</keyword>
<feature type="signal peptide" evidence="3">
    <location>
        <begin position="1"/>
        <end position="24"/>
    </location>
</feature>
<dbReference type="InterPro" id="IPR016171">
    <property type="entry name" value="Vanillyl_alc_oxidase_C-sub2"/>
</dbReference>
<evidence type="ECO:0000256" key="1">
    <source>
        <dbReference type="ARBA" id="ARBA00022827"/>
    </source>
</evidence>
<dbReference type="GO" id="GO:0016020">
    <property type="term" value="C:membrane"/>
    <property type="evidence" value="ECO:0007669"/>
    <property type="project" value="InterPro"/>
</dbReference>
<dbReference type="AlphaFoldDB" id="A0A1H7AEV7"/>
<accession>A0A1H7AEV7</accession>
<dbReference type="InterPro" id="IPR036318">
    <property type="entry name" value="FAD-bd_PCMH-like_sf"/>
</dbReference>
<dbReference type="InterPro" id="IPR016166">
    <property type="entry name" value="FAD-bd_PCMH"/>
</dbReference>
<feature type="domain" description="FAD-binding PCMH-type" evidence="4">
    <location>
        <begin position="33"/>
        <end position="210"/>
    </location>
</feature>
<dbReference type="GO" id="GO:0003885">
    <property type="term" value="F:D-arabinono-1,4-lactone oxidase activity"/>
    <property type="evidence" value="ECO:0007669"/>
    <property type="project" value="InterPro"/>
</dbReference>
<dbReference type="GO" id="GO:0071949">
    <property type="term" value="F:FAD binding"/>
    <property type="evidence" value="ECO:0007669"/>
    <property type="project" value="InterPro"/>
</dbReference>
<proteinExistence type="predicted"/>
<dbReference type="SUPFAM" id="SSF56176">
    <property type="entry name" value="FAD-binding/transporter-associated domain-like"/>
    <property type="match status" value="1"/>
</dbReference>
<evidence type="ECO:0000313" key="6">
    <source>
        <dbReference type="Proteomes" id="UP000199403"/>
    </source>
</evidence>
<evidence type="ECO:0000259" key="4">
    <source>
        <dbReference type="PROSITE" id="PS51387"/>
    </source>
</evidence>
<dbReference type="Proteomes" id="UP000199403">
    <property type="component" value="Unassembled WGS sequence"/>
</dbReference>
<dbReference type="EMBL" id="FNZH01000006">
    <property type="protein sequence ID" value="SEJ62417.1"/>
    <property type="molecule type" value="Genomic_DNA"/>
</dbReference>
<keyword evidence="6" id="KW-1185">Reference proteome</keyword>